<accession>A0A8S5QT05</accession>
<dbReference type="InterPro" id="IPR006427">
    <property type="entry name" value="Portal_HK97"/>
</dbReference>
<dbReference type="NCBIfam" id="TIGR01537">
    <property type="entry name" value="portal_HK97"/>
    <property type="match status" value="1"/>
</dbReference>
<name>A0A8S5QT05_9VIRU</name>
<dbReference type="EMBL" id="BK015726">
    <property type="protein sequence ID" value="DAE22074.1"/>
    <property type="molecule type" value="Genomic_DNA"/>
</dbReference>
<organism evidence="1">
    <name type="scientific">Phage sp. ctez94</name>
    <dbReference type="NCBI Taxonomy" id="2826750"/>
    <lineage>
        <taxon>Viruses</taxon>
    </lineage>
</organism>
<sequence length="392" mass="43704">MAKKKKKTKQVRADPKSSSWLCSPDAFDVLCCQGYTRLADNPEIIAAVNKICNLVSSMTIHLMENTENGDKRVRNELSKMIDIHPNKYTTRKTFISAVVRELLLEGDGNSVVVPETNDGYLDNLNLIPPGMFSLLPDGWGYDVSINGRIYNPDDVLHFAINPSPVYPWKGCGYRAALKDIANNLKQASATEKGFMESKWKPSVIVKVDSMSDELSSADGRKQILNDYVANTEAGEPWVIPAEQFDVITVKPLSLTDLALSDAVTLNKKTVASILDVPAFVVGAGEYKVDEWNNFINTRIRQICNVIEQELTKKLLINPGWYFRFNVRSLFAYDIKTLSEVGANMYTRGIMTGNEVRDSIGYSPMDGLDELVILENYIPQGMIGDQKKLEGGE</sequence>
<reference evidence="1" key="1">
    <citation type="journal article" date="2021" name="Proc. Natl. Acad. Sci. U.S.A.">
        <title>A Catalog of Tens of Thousands of Viruses from Human Metagenomes Reveals Hidden Associations with Chronic Diseases.</title>
        <authorList>
            <person name="Tisza M.J."/>
            <person name="Buck C.B."/>
        </authorList>
    </citation>
    <scope>NUCLEOTIDE SEQUENCE</scope>
    <source>
        <strain evidence="1">Ctez94</strain>
    </source>
</reference>
<proteinExistence type="predicted"/>
<dbReference type="Pfam" id="PF04860">
    <property type="entry name" value="Phage_portal"/>
    <property type="match status" value="1"/>
</dbReference>
<dbReference type="InterPro" id="IPR006944">
    <property type="entry name" value="Phage/GTA_portal"/>
</dbReference>
<evidence type="ECO:0000313" key="1">
    <source>
        <dbReference type="EMBL" id="DAE22074.1"/>
    </source>
</evidence>
<protein>
    <submittedName>
        <fullName evidence="1">Portal protein</fullName>
    </submittedName>
</protein>